<feature type="domain" description="Protein kinase" evidence="11">
    <location>
        <begin position="61"/>
        <end position="311"/>
    </location>
</feature>
<feature type="compositionally biased region" description="Low complexity" evidence="10">
    <location>
        <begin position="468"/>
        <end position="484"/>
    </location>
</feature>
<dbReference type="Gene3D" id="1.10.510.10">
    <property type="entry name" value="Transferase(Phosphotransferase) domain 1"/>
    <property type="match status" value="1"/>
</dbReference>
<dbReference type="GO" id="GO:0007224">
    <property type="term" value="P:smoothened signaling pathway"/>
    <property type="evidence" value="ECO:0007669"/>
    <property type="project" value="TreeGrafter"/>
</dbReference>
<dbReference type="EMBL" id="GBXI01008090">
    <property type="protein sequence ID" value="JAD06202.1"/>
    <property type="molecule type" value="Transcribed_RNA"/>
</dbReference>
<dbReference type="FunFam" id="3.30.200.20:FF:000042">
    <property type="entry name" value="Aurora kinase A"/>
    <property type="match status" value="1"/>
</dbReference>
<evidence type="ECO:0000259" key="11">
    <source>
        <dbReference type="PROSITE" id="PS50011"/>
    </source>
</evidence>
<reference evidence="12" key="2">
    <citation type="journal article" date="2015" name="Gigascience">
        <title>Reconstructing a comprehensive transcriptome assembly of a white-pupal translocated strain of the pest fruit fly Bactrocera cucurbitae.</title>
        <authorList>
            <person name="Sim S.B."/>
            <person name="Calla B."/>
            <person name="Hall B."/>
            <person name="DeRego T."/>
            <person name="Geib S.M."/>
        </authorList>
    </citation>
    <scope>NUCLEOTIDE SEQUENCE</scope>
</reference>
<gene>
    <name evidence="12" type="primary">fu</name>
    <name evidence="12" type="ORF">g.42832</name>
</gene>
<proteinExistence type="predicted"/>
<evidence type="ECO:0000256" key="3">
    <source>
        <dbReference type="ARBA" id="ARBA00022679"/>
    </source>
</evidence>
<dbReference type="SMART" id="SM00220">
    <property type="entry name" value="S_TKc"/>
    <property type="match status" value="1"/>
</dbReference>
<feature type="compositionally biased region" description="Basic and acidic residues" evidence="10">
    <location>
        <begin position="531"/>
        <end position="554"/>
    </location>
</feature>
<dbReference type="PANTHER" id="PTHR22983:SF6">
    <property type="entry name" value="SERINE_THREONINE-PROTEIN KINASE 36"/>
    <property type="match status" value="1"/>
</dbReference>
<evidence type="ECO:0000256" key="9">
    <source>
        <dbReference type="PROSITE-ProRule" id="PRU10141"/>
    </source>
</evidence>
<keyword evidence="2" id="KW-0723">Serine/threonine-protein kinase</keyword>
<evidence type="ECO:0000256" key="7">
    <source>
        <dbReference type="ARBA" id="ARBA00047899"/>
    </source>
</evidence>
<dbReference type="PROSITE" id="PS00108">
    <property type="entry name" value="PROTEIN_KINASE_ST"/>
    <property type="match status" value="1"/>
</dbReference>
<evidence type="ECO:0000256" key="5">
    <source>
        <dbReference type="ARBA" id="ARBA00022777"/>
    </source>
</evidence>
<evidence type="ECO:0000313" key="12">
    <source>
        <dbReference type="EMBL" id="JAD06202.1"/>
    </source>
</evidence>
<dbReference type="InterPro" id="IPR017441">
    <property type="entry name" value="Protein_kinase_ATP_BS"/>
</dbReference>
<dbReference type="GO" id="GO:0004674">
    <property type="term" value="F:protein serine/threonine kinase activity"/>
    <property type="evidence" value="ECO:0007669"/>
    <property type="project" value="UniProtKB-KW"/>
</dbReference>
<feature type="non-terminal residue" evidence="12">
    <location>
        <position position="1"/>
    </location>
</feature>
<dbReference type="SUPFAM" id="SSF56112">
    <property type="entry name" value="Protein kinase-like (PK-like)"/>
    <property type="match status" value="1"/>
</dbReference>
<comment type="catalytic activity">
    <reaction evidence="7">
        <text>L-threonyl-[protein] + ATP = O-phospho-L-threonyl-[protein] + ADP + H(+)</text>
        <dbReference type="Rhea" id="RHEA:46608"/>
        <dbReference type="Rhea" id="RHEA-COMP:11060"/>
        <dbReference type="Rhea" id="RHEA-COMP:11605"/>
        <dbReference type="ChEBI" id="CHEBI:15378"/>
        <dbReference type="ChEBI" id="CHEBI:30013"/>
        <dbReference type="ChEBI" id="CHEBI:30616"/>
        <dbReference type="ChEBI" id="CHEBI:61977"/>
        <dbReference type="ChEBI" id="CHEBI:456216"/>
        <dbReference type="EC" id="2.7.11.1"/>
    </reaction>
</comment>
<name>A0A0A1X500_ZEUCU</name>
<keyword evidence="3" id="KW-0808">Transferase</keyword>
<feature type="region of interest" description="Disordered" evidence="10">
    <location>
        <begin position="531"/>
        <end position="578"/>
    </location>
</feature>
<keyword evidence="5 12" id="KW-0418">Kinase</keyword>
<feature type="compositionally biased region" description="Polar residues" evidence="10">
    <location>
        <begin position="487"/>
        <end position="498"/>
    </location>
</feature>
<dbReference type="PANTHER" id="PTHR22983">
    <property type="entry name" value="PROTEIN KINASE RELATED"/>
    <property type="match status" value="1"/>
</dbReference>
<dbReference type="FunFam" id="1.10.510.10:FF:001240">
    <property type="entry name" value="Kinase, ULK"/>
    <property type="match status" value="1"/>
</dbReference>
<sequence>IQIADRSCVLNAKKEFSHKNLNKKLNAVKLYVKICAALIDAVVFAAIIENIHCTIVVMNRYTVSSLIGEGSFGRVYKAIRKEDAQVVAIKVISKRGRSSRELKNLRRECDIQAHLKHTNVIEMLESFETKNDLIVVTEFALIDLHRYLSRHGALPEEKAQRLICHLVSALYYLHSNRILHRDLKPQNVLLNEDLHAKLCDFGLARNMTMGTHVLTSIKGTPLYMAPELLAERPYDHQADLWSLGCISYECMAGAPPFCTTSILHLVKLIKHEEVKWPSFLSSDCRSLLQGLLEKDPSLRISWTQILCHPFVEGKLFIAGIKANNSPFTNPQKQKHTKSSRIQSSSSKAEDISERIASMNLANTSHCTNDNLTSSRDSINAIPPSDIENLETDVEENTVTVPFTEQSYRDVSDMKAHNGDVLVPHFNIVTEAAVAAPAINSQTCFVSGNTNMILNHMNDNFMYAENINSSPTQQNQQPQQKSPPTDNAKATDTSPNTIGNVKVARSKDLEKRKLSQNLDNFSLRLGQSFDVDAQRKTNERREKDKDRDKEKEQKCSKSMALSADEKRSTENSPPCLLPGWDSCDESQSPPIENDEWLAFLNRTMQEVLDGELDSLKQHNLVSIIVAPLRNLKAIPKVVDSVAQLLSLPFVADESPCVIELIQNVYIDVKLVPNLMYAAKLLICHKGTGDSSASLTQTHGGRAVRAMAELNNEEICTTSRLYELICHLVHLKLQFLTQFCDAVAILAANELLINLLQHDFKNANAVRISNCILGLLTCVLRELPENADLVERVIFSSKLNLLALFSNSDDLLRMRMCMLFRLLARFSLRGLQSVWCTELKKAIERLADDDNLEVREIAESTLEELRHFSFYA</sequence>
<dbReference type="PROSITE" id="PS00107">
    <property type="entry name" value="PROTEIN_KINASE_ATP"/>
    <property type="match status" value="1"/>
</dbReference>
<evidence type="ECO:0000256" key="6">
    <source>
        <dbReference type="ARBA" id="ARBA00022840"/>
    </source>
</evidence>
<feature type="binding site" evidence="9">
    <location>
        <position position="90"/>
    </location>
    <ligand>
        <name>ATP</name>
        <dbReference type="ChEBI" id="CHEBI:30616"/>
    </ligand>
</feature>
<keyword evidence="6 9" id="KW-0067">ATP-binding</keyword>
<evidence type="ECO:0000256" key="1">
    <source>
        <dbReference type="ARBA" id="ARBA00012513"/>
    </source>
</evidence>
<organism evidence="12">
    <name type="scientific">Zeugodacus cucurbitae</name>
    <name type="common">Melon fruit fly</name>
    <name type="synonym">Bactrocera cucurbitae</name>
    <dbReference type="NCBI Taxonomy" id="28588"/>
    <lineage>
        <taxon>Eukaryota</taxon>
        <taxon>Metazoa</taxon>
        <taxon>Ecdysozoa</taxon>
        <taxon>Arthropoda</taxon>
        <taxon>Hexapoda</taxon>
        <taxon>Insecta</taxon>
        <taxon>Pterygota</taxon>
        <taxon>Neoptera</taxon>
        <taxon>Endopterygota</taxon>
        <taxon>Diptera</taxon>
        <taxon>Brachycera</taxon>
        <taxon>Muscomorpha</taxon>
        <taxon>Tephritoidea</taxon>
        <taxon>Tephritidae</taxon>
        <taxon>Zeugodacus</taxon>
        <taxon>Zeugodacus</taxon>
    </lineage>
</organism>
<feature type="region of interest" description="Disordered" evidence="10">
    <location>
        <begin position="326"/>
        <end position="348"/>
    </location>
</feature>
<dbReference type="PROSITE" id="PS50011">
    <property type="entry name" value="PROTEIN_KINASE_DOM"/>
    <property type="match status" value="1"/>
</dbReference>
<dbReference type="InterPro" id="IPR000719">
    <property type="entry name" value="Prot_kinase_dom"/>
</dbReference>
<feature type="region of interest" description="Disordered" evidence="10">
    <location>
        <begin position="468"/>
        <end position="504"/>
    </location>
</feature>
<evidence type="ECO:0000256" key="10">
    <source>
        <dbReference type="SAM" id="MobiDB-lite"/>
    </source>
</evidence>
<dbReference type="GO" id="GO:0005737">
    <property type="term" value="C:cytoplasm"/>
    <property type="evidence" value="ECO:0007669"/>
    <property type="project" value="UniProtKB-ARBA"/>
</dbReference>
<dbReference type="InterPro" id="IPR011009">
    <property type="entry name" value="Kinase-like_dom_sf"/>
</dbReference>
<dbReference type="GO" id="GO:0005524">
    <property type="term" value="F:ATP binding"/>
    <property type="evidence" value="ECO:0007669"/>
    <property type="project" value="UniProtKB-UniRule"/>
</dbReference>
<accession>A0A0A1X500</accession>
<reference evidence="12" key="1">
    <citation type="submission" date="2014-11" db="EMBL/GenBank/DDBJ databases">
        <authorList>
            <person name="Geib S."/>
        </authorList>
    </citation>
    <scope>NUCLEOTIDE SEQUENCE</scope>
</reference>
<keyword evidence="4 9" id="KW-0547">Nucleotide-binding</keyword>
<dbReference type="AlphaFoldDB" id="A0A0A1X500"/>
<dbReference type="InterPro" id="IPR008271">
    <property type="entry name" value="Ser/Thr_kinase_AS"/>
</dbReference>
<evidence type="ECO:0000256" key="2">
    <source>
        <dbReference type="ARBA" id="ARBA00022527"/>
    </source>
</evidence>
<comment type="catalytic activity">
    <reaction evidence="8">
        <text>L-seryl-[protein] + ATP = O-phospho-L-seryl-[protein] + ADP + H(+)</text>
        <dbReference type="Rhea" id="RHEA:17989"/>
        <dbReference type="Rhea" id="RHEA-COMP:9863"/>
        <dbReference type="Rhea" id="RHEA-COMP:11604"/>
        <dbReference type="ChEBI" id="CHEBI:15378"/>
        <dbReference type="ChEBI" id="CHEBI:29999"/>
        <dbReference type="ChEBI" id="CHEBI:30616"/>
        <dbReference type="ChEBI" id="CHEBI:83421"/>
        <dbReference type="ChEBI" id="CHEBI:456216"/>
        <dbReference type="EC" id="2.7.11.1"/>
    </reaction>
</comment>
<dbReference type="Pfam" id="PF00069">
    <property type="entry name" value="Pkinase"/>
    <property type="match status" value="1"/>
</dbReference>
<evidence type="ECO:0000256" key="8">
    <source>
        <dbReference type="ARBA" id="ARBA00048679"/>
    </source>
</evidence>
<protein>
    <recommendedName>
        <fullName evidence="1">non-specific serine/threonine protein kinase</fullName>
        <ecNumber evidence="1">2.7.11.1</ecNumber>
    </recommendedName>
</protein>
<evidence type="ECO:0000256" key="4">
    <source>
        <dbReference type="ARBA" id="ARBA00022741"/>
    </source>
</evidence>
<dbReference type="EC" id="2.7.11.1" evidence="1"/>